<accession>A0A420WQM4</accession>
<evidence type="ECO:0000313" key="2">
    <source>
        <dbReference type="EMBL" id="RKQ73166.1"/>
    </source>
</evidence>
<sequence>MSEQTLNAMDRVLSSVAVFGSFALLMVVMTYGWLTAFRVMAS</sequence>
<organism evidence="2 3">
    <name type="scientific">Oceanibaculum indicum</name>
    <dbReference type="NCBI Taxonomy" id="526216"/>
    <lineage>
        <taxon>Bacteria</taxon>
        <taxon>Pseudomonadati</taxon>
        <taxon>Pseudomonadota</taxon>
        <taxon>Alphaproteobacteria</taxon>
        <taxon>Rhodospirillales</taxon>
        <taxon>Oceanibaculaceae</taxon>
        <taxon>Oceanibaculum</taxon>
    </lineage>
</organism>
<keyword evidence="1" id="KW-1133">Transmembrane helix</keyword>
<dbReference type="AlphaFoldDB" id="A0A420WQM4"/>
<dbReference type="RefSeq" id="WP_272943347.1">
    <property type="nucleotide sequence ID" value="NZ_RBIG01000001.1"/>
</dbReference>
<name>A0A420WQM4_9PROT</name>
<dbReference type="Proteomes" id="UP000277424">
    <property type="component" value="Unassembled WGS sequence"/>
</dbReference>
<reference evidence="2 3" key="1">
    <citation type="submission" date="2018-10" db="EMBL/GenBank/DDBJ databases">
        <title>Comparative analysis of microorganisms from saline springs in Andes Mountain Range, Colombia.</title>
        <authorList>
            <person name="Rubin E."/>
        </authorList>
    </citation>
    <scope>NUCLEOTIDE SEQUENCE [LARGE SCALE GENOMIC DNA]</scope>
    <source>
        <strain evidence="2 3">USBA 36</strain>
    </source>
</reference>
<keyword evidence="1" id="KW-0472">Membrane</keyword>
<evidence type="ECO:0000313" key="3">
    <source>
        <dbReference type="Proteomes" id="UP000277424"/>
    </source>
</evidence>
<evidence type="ECO:0000256" key="1">
    <source>
        <dbReference type="SAM" id="Phobius"/>
    </source>
</evidence>
<keyword evidence="1" id="KW-0812">Transmembrane</keyword>
<gene>
    <name evidence="2" type="ORF">BCL74_0945</name>
</gene>
<protein>
    <submittedName>
        <fullName evidence="2">Uncharacterized protein</fullName>
    </submittedName>
</protein>
<feature type="transmembrane region" description="Helical" evidence="1">
    <location>
        <begin position="12"/>
        <end position="34"/>
    </location>
</feature>
<proteinExistence type="predicted"/>
<comment type="caution">
    <text evidence="2">The sequence shown here is derived from an EMBL/GenBank/DDBJ whole genome shotgun (WGS) entry which is preliminary data.</text>
</comment>
<dbReference type="EMBL" id="RBIG01000001">
    <property type="protein sequence ID" value="RKQ73166.1"/>
    <property type="molecule type" value="Genomic_DNA"/>
</dbReference>